<proteinExistence type="predicted"/>
<reference evidence="1" key="1">
    <citation type="submission" date="2020-05" db="EMBL/GenBank/DDBJ databases">
        <title>Large-scale comparative analyses of tick genomes elucidate their genetic diversity and vector capacities.</title>
        <authorList>
            <person name="Jia N."/>
            <person name="Wang J."/>
            <person name="Shi W."/>
            <person name="Du L."/>
            <person name="Sun Y."/>
            <person name="Zhan W."/>
            <person name="Jiang J."/>
            <person name="Wang Q."/>
            <person name="Zhang B."/>
            <person name="Ji P."/>
            <person name="Sakyi L.B."/>
            <person name="Cui X."/>
            <person name="Yuan T."/>
            <person name="Jiang B."/>
            <person name="Yang W."/>
            <person name="Lam T.T.-Y."/>
            <person name="Chang Q."/>
            <person name="Ding S."/>
            <person name="Wang X."/>
            <person name="Zhu J."/>
            <person name="Ruan X."/>
            <person name="Zhao L."/>
            <person name="Wei J."/>
            <person name="Que T."/>
            <person name="Du C."/>
            <person name="Cheng J."/>
            <person name="Dai P."/>
            <person name="Han X."/>
            <person name="Huang E."/>
            <person name="Gao Y."/>
            <person name="Liu J."/>
            <person name="Shao H."/>
            <person name="Ye R."/>
            <person name="Li L."/>
            <person name="Wei W."/>
            <person name="Wang X."/>
            <person name="Wang C."/>
            <person name="Yang T."/>
            <person name="Huo Q."/>
            <person name="Li W."/>
            <person name="Guo W."/>
            <person name="Chen H."/>
            <person name="Zhou L."/>
            <person name="Ni X."/>
            <person name="Tian J."/>
            <person name="Zhou Y."/>
            <person name="Sheng Y."/>
            <person name="Liu T."/>
            <person name="Pan Y."/>
            <person name="Xia L."/>
            <person name="Li J."/>
            <person name="Zhao F."/>
            <person name="Cao W."/>
        </authorList>
    </citation>
    <scope>NUCLEOTIDE SEQUENCE</scope>
    <source>
        <strain evidence="1">Dsil-2018</strain>
    </source>
</reference>
<evidence type="ECO:0000313" key="1">
    <source>
        <dbReference type="EMBL" id="KAH7937661.1"/>
    </source>
</evidence>
<keyword evidence="2" id="KW-1185">Reference proteome</keyword>
<dbReference type="Proteomes" id="UP000821865">
    <property type="component" value="Chromosome 8"/>
</dbReference>
<sequence length="629" mass="71793">MHATKFKTPQFATAMRWMCQFWMFRRALHGKIHRELENEYFHEVLEKQPDLKHSVMKQPNKESVRKLLSAAVPTVDDSIRRFVELSVHTDESSSCIENREHKPIIEVVVASLPAVSNDGLKCALAGLCLWPQTESTTTPHFKQLWNALDNECSARCSRWDKQRQLMLADCFYHLRLSRISKYNRTMLNIVGRSITKLTPRELIQYLYYTNLQRWMVRNIKPVIEDRLLSSFDVLNVDEIGLVCQSFFKSQEVIEDKRLMARIVKSFEENVVQADSIAIGAVAKVLRYSRSAHDTSAWAKALIVCEPVVAKWAPTTVAHVTTLAVALKSYHPVLLDTALQHLMAEITTVRLKEIARTLKAVALFNHNPEGFDYKSVLHELSSLRRKAEIEIHHHTFVSALWYLAVVGVYCVDLLPVALNDDRMYGSCKHKDVSFHAEALQSSVQIELPQYTGPFLSPHVLTSLQTERHFVGRDIDEGTKGLVHREQVTLEIVNRLQTRFGDVCTIKRTLPHHHYPDILLCVEQEGKLELSKCELQLASGVWKPFKSGTKVACAVVVHGPGSYCTNTNKLLGIEIMKLRQLRHVGYKVIEVPHFLLSQMSKIAFDSWIEQKLQAQRATVEISKSCTIKGDL</sequence>
<evidence type="ECO:0000313" key="2">
    <source>
        <dbReference type="Proteomes" id="UP000821865"/>
    </source>
</evidence>
<comment type="caution">
    <text evidence="1">The sequence shown here is derived from an EMBL/GenBank/DDBJ whole genome shotgun (WGS) entry which is preliminary data.</text>
</comment>
<organism evidence="1 2">
    <name type="scientific">Dermacentor silvarum</name>
    <name type="common">Tick</name>
    <dbReference type="NCBI Taxonomy" id="543639"/>
    <lineage>
        <taxon>Eukaryota</taxon>
        <taxon>Metazoa</taxon>
        <taxon>Ecdysozoa</taxon>
        <taxon>Arthropoda</taxon>
        <taxon>Chelicerata</taxon>
        <taxon>Arachnida</taxon>
        <taxon>Acari</taxon>
        <taxon>Parasitiformes</taxon>
        <taxon>Ixodida</taxon>
        <taxon>Ixodoidea</taxon>
        <taxon>Ixodidae</taxon>
        <taxon>Rhipicephalinae</taxon>
        <taxon>Dermacentor</taxon>
    </lineage>
</organism>
<accession>A0ACB8C9R8</accession>
<protein>
    <submittedName>
        <fullName evidence="1">Uncharacterized protein</fullName>
    </submittedName>
</protein>
<gene>
    <name evidence="1" type="ORF">HPB49_014281</name>
</gene>
<name>A0ACB8C9R8_DERSI</name>
<dbReference type="EMBL" id="CM023477">
    <property type="protein sequence ID" value="KAH7937661.1"/>
    <property type="molecule type" value="Genomic_DNA"/>
</dbReference>